<dbReference type="PANTHER" id="PTHR21596:SF23">
    <property type="entry name" value="FACTOR OF DNA METHYLATION 4"/>
    <property type="match status" value="1"/>
</dbReference>
<feature type="domain" description="Factor of DNA methylation 1-5/IDN2" evidence="2">
    <location>
        <begin position="315"/>
        <end position="370"/>
    </location>
</feature>
<dbReference type="GO" id="GO:0080188">
    <property type="term" value="P:gene silencing by siRNA-directed DNA methylation"/>
    <property type="evidence" value="ECO:0007669"/>
    <property type="project" value="InterPro"/>
</dbReference>
<dbReference type="EMBL" id="JADFTS010000003">
    <property type="protein sequence ID" value="KAF9617365.1"/>
    <property type="molecule type" value="Genomic_DNA"/>
</dbReference>
<evidence type="ECO:0000313" key="5">
    <source>
        <dbReference type="Proteomes" id="UP000631114"/>
    </source>
</evidence>
<comment type="caution">
    <text evidence="4">The sequence shown here is derived from an EMBL/GenBank/DDBJ whole genome shotgun (WGS) entry which is preliminary data.</text>
</comment>
<gene>
    <name evidence="4" type="ORF">IFM89_036286</name>
</gene>
<dbReference type="Pfam" id="PF03478">
    <property type="entry name" value="Beta-prop_KIB1-4"/>
    <property type="match status" value="1"/>
</dbReference>
<reference evidence="4 5" key="1">
    <citation type="submission" date="2020-10" db="EMBL/GenBank/DDBJ databases">
        <title>The Coptis chinensis genome and diversification of protoberbering-type alkaloids.</title>
        <authorList>
            <person name="Wang B."/>
            <person name="Shu S."/>
            <person name="Song C."/>
            <person name="Liu Y."/>
        </authorList>
    </citation>
    <scope>NUCLEOTIDE SEQUENCE [LARGE SCALE GENOMIC DNA]</scope>
    <source>
        <strain evidence="4">HL-2020</strain>
        <tissue evidence="4">Leaf</tissue>
    </source>
</reference>
<accession>A0A835M354</accession>
<feature type="compositionally biased region" description="Basic and acidic residues" evidence="1">
    <location>
        <begin position="239"/>
        <end position="255"/>
    </location>
</feature>
<feature type="domain" description="KIB1-4 beta-propeller" evidence="3">
    <location>
        <begin position="376"/>
        <end position="530"/>
    </location>
</feature>
<proteinExistence type="predicted"/>
<dbReference type="Proteomes" id="UP000631114">
    <property type="component" value="Unassembled WGS sequence"/>
</dbReference>
<evidence type="ECO:0000259" key="3">
    <source>
        <dbReference type="Pfam" id="PF03478"/>
    </source>
</evidence>
<evidence type="ECO:0000256" key="1">
    <source>
        <dbReference type="SAM" id="MobiDB-lite"/>
    </source>
</evidence>
<dbReference type="AlphaFoldDB" id="A0A835M354"/>
<dbReference type="PANTHER" id="PTHR21596">
    <property type="entry name" value="RIBONUCLEASE P SUBUNIT P38"/>
    <property type="match status" value="1"/>
</dbReference>
<feature type="region of interest" description="Disordered" evidence="1">
    <location>
        <begin position="222"/>
        <end position="255"/>
    </location>
</feature>
<evidence type="ECO:0000259" key="2">
    <source>
        <dbReference type="Pfam" id="PF03469"/>
    </source>
</evidence>
<dbReference type="InterPro" id="IPR005174">
    <property type="entry name" value="KIB1-4_b-propeller"/>
</dbReference>
<protein>
    <submittedName>
        <fullName evidence="4">Uncharacterized protein</fullName>
    </submittedName>
</protein>
<evidence type="ECO:0000313" key="4">
    <source>
        <dbReference type="EMBL" id="KAF9617365.1"/>
    </source>
</evidence>
<organism evidence="4 5">
    <name type="scientific">Coptis chinensis</name>
    <dbReference type="NCBI Taxonomy" id="261450"/>
    <lineage>
        <taxon>Eukaryota</taxon>
        <taxon>Viridiplantae</taxon>
        <taxon>Streptophyta</taxon>
        <taxon>Embryophyta</taxon>
        <taxon>Tracheophyta</taxon>
        <taxon>Spermatophyta</taxon>
        <taxon>Magnoliopsida</taxon>
        <taxon>Ranunculales</taxon>
        <taxon>Ranunculaceae</taxon>
        <taxon>Coptidoideae</taxon>
        <taxon>Coptis</taxon>
    </lineage>
</organism>
<keyword evidence="5" id="KW-1185">Reference proteome</keyword>
<sequence length="533" mass="60354">MGNQGQGHFALLQEAKVGSVWSDNLEQDTNSVIQLPDDVSSILDDIISLDDMGQCNTFFVKECPLPSYPCNCFVFYCNYCTISTSRPSSSCSINEKDAASYDGQVISSLSSEATLGGVPESFYANQFDDVLKLEAYERMFNSQTNGDCLLSTCARVWKTVWQIHSFLGKWRQECMLLKGFVISQHLSTVVRIFKYLGILKLTHSADLHFYICNMKRDIPSQREVSEADQGIDPAGKTKTMRDVSSESKKGKSEKSFSQEEAECTYLTGEMRHAKYHQHNQKLPSMAKELEEKEELNNALINWKGSGVKMSAFGIKRMGELNTKPFKVACYQKISNAHAAEEKALQLCSFWESKLADPSWHPFKVVEIDGVVEYGAMGSYCLRNVTVVSSGTMNDKVIMGFYGLTKLVCFRSCDRMWNVPGYISISRFHDLILYKGQFYTADSTGRTCIVDPHTLNVGCSELMVSRGHTNYLTESSGDLFRGCVYLKRVWKRYGPKKYGYFIPVQCRVCMWDQKEKQWTEVIDLGGNIHILFQL</sequence>
<name>A0A835M354_9MAGN</name>
<dbReference type="Pfam" id="PF03469">
    <property type="entry name" value="XH"/>
    <property type="match status" value="1"/>
</dbReference>
<dbReference type="InterPro" id="IPR045177">
    <property type="entry name" value="FDM1-5/IDN2"/>
</dbReference>
<dbReference type="InterPro" id="IPR005379">
    <property type="entry name" value="FDM1-5/IDN2_XH"/>
</dbReference>